<feature type="region of interest" description="Disordered" evidence="1">
    <location>
        <begin position="1"/>
        <end position="34"/>
    </location>
</feature>
<dbReference type="PANTHER" id="PTHR35812:SF1">
    <property type="entry name" value="LIPOPROTEIN"/>
    <property type="match status" value="1"/>
</dbReference>
<keyword evidence="4" id="KW-1185">Reference proteome</keyword>
<proteinExistence type="predicted"/>
<feature type="region of interest" description="Disordered" evidence="1">
    <location>
        <begin position="374"/>
        <end position="394"/>
    </location>
</feature>
<organism evidence="3 4">
    <name type="scientific">Flammeovirga aprica JL-4</name>
    <dbReference type="NCBI Taxonomy" id="694437"/>
    <lineage>
        <taxon>Bacteria</taxon>
        <taxon>Pseudomonadati</taxon>
        <taxon>Bacteroidota</taxon>
        <taxon>Cytophagia</taxon>
        <taxon>Cytophagales</taxon>
        <taxon>Flammeovirgaceae</taxon>
        <taxon>Flammeovirga</taxon>
    </lineage>
</organism>
<gene>
    <name evidence="3" type="ORF">HHU12_07895</name>
</gene>
<evidence type="ECO:0000256" key="1">
    <source>
        <dbReference type="SAM" id="MobiDB-lite"/>
    </source>
</evidence>
<dbReference type="PANTHER" id="PTHR35812">
    <property type="entry name" value="LIPOPROTEIN"/>
    <property type="match status" value="1"/>
</dbReference>
<protein>
    <submittedName>
        <fullName evidence="3">DUF1566 domain-containing protein</fullName>
    </submittedName>
</protein>
<accession>A0A7X9P1M2</accession>
<dbReference type="Pfam" id="PF07603">
    <property type="entry name" value="Lcl_C"/>
    <property type="match status" value="2"/>
</dbReference>
<dbReference type="Proteomes" id="UP000576082">
    <property type="component" value="Unassembled WGS sequence"/>
</dbReference>
<dbReference type="EMBL" id="JABANE010000016">
    <property type="protein sequence ID" value="NME67881.1"/>
    <property type="molecule type" value="Genomic_DNA"/>
</dbReference>
<evidence type="ECO:0000259" key="2">
    <source>
        <dbReference type="Pfam" id="PF07603"/>
    </source>
</evidence>
<dbReference type="AlphaFoldDB" id="A0A7X9P1M2"/>
<reference evidence="3 4" key="1">
    <citation type="submission" date="2020-04" db="EMBL/GenBank/DDBJ databases">
        <title>Flammeovirga sp. SR4, a novel species isolated from seawater.</title>
        <authorList>
            <person name="Wang X."/>
        </authorList>
    </citation>
    <scope>NUCLEOTIDE SEQUENCE [LARGE SCALE GENOMIC DNA]</scope>
    <source>
        <strain evidence="3 4">ATCC 23126</strain>
    </source>
</reference>
<sequence>MTFSFTSCSQEDEIIEDTEENPEAPGNNLPDISGYPVVGTNQTTFFNNSQSTTTQAEGDNFFGQNANYLGNEPSYTDNNDGTVTDNVTGLMWQQSFDHDGDGTIDVNDKLTYSEILALVENGFTYAGYSDWRVPTIKEMYSLILYSGKDIAPESTSGTDLTPFIDNNTFEFAYGDVSAGERLIDMQCATTNVYVSKEVETLVFGVNFADGRIKGYGTRNPHGSGDKAFNYLLVRGNATYGQNDYTDNGDGTVTDKATGLMWSTADNAEAVLWQDALKYAENNELAGHTDWRLPDAKELQSIVDYDRSPATHNSASIDPVFECTKIINEREEEDFPWYWSSTTHESMANQGGGSAVYVAFGRSLGNMNGWIDIHGAGSQRSDPKTGDPADYEEGFGPQGDAIRIYNYVRLVRTVE</sequence>
<evidence type="ECO:0000313" key="3">
    <source>
        <dbReference type="EMBL" id="NME67881.1"/>
    </source>
</evidence>
<feature type="compositionally biased region" description="Acidic residues" evidence="1">
    <location>
        <begin position="10"/>
        <end position="22"/>
    </location>
</feature>
<comment type="caution">
    <text evidence="3">The sequence shown here is derived from an EMBL/GenBank/DDBJ whole genome shotgun (WGS) entry which is preliminary data.</text>
</comment>
<name>A0A7X9P1M2_9BACT</name>
<evidence type="ECO:0000313" key="4">
    <source>
        <dbReference type="Proteomes" id="UP000576082"/>
    </source>
</evidence>
<feature type="domain" description="Lcl C-terminal" evidence="2">
    <location>
        <begin position="81"/>
        <end position="217"/>
    </location>
</feature>
<dbReference type="InterPro" id="IPR011460">
    <property type="entry name" value="Lcl_C"/>
</dbReference>
<feature type="domain" description="Lcl C-terminal" evidence="2">
    <location>
        <begin position="250"/>
        <end position="360"/>
    </location>
</feature>